<dbReference type="Proteomes" id="UP001065265">
    <property type="component" value="Chromosome"/>
</dbReference>
<evidence type="ECO:0000313" key="3">
    <source>
        <dbReference type="Proteomes" id="UP001065265"/>
    </source>
</evidence>
<dbReference type="InterPro" id="IPR009875">
    <property type="entry name" value="PilZ_domain"/>
</dbReference>
<organism evidence="2 3">
    <name type="scientific">Qipengyuania spongiae</name>
    <dbReference type="NCBI Taxonomy" id="2909673"/>
    <lineage>
        <taxon>Bacteria</taxon>
        <taxon>Pseudomonadati</taxon>
        <taxon>Pseudomonadota</taxon>
        <taxon>Alphaproteobacteria</taxon>
        <taxon>Sphingomonadales</taxon>
        <taxon>Erythrobacteraceae</taxon>
        <taxon>Qipengyuania</taxon>
    </lineage>
</organism>
<dbReference type="EMBL" id="CP092471">
    <property type="protein sequence ID" value="UVI38748.1"/>
    <property type="molecule type" value="Genomic_DNA"/>
</dbReference>
<dbReference type="Gene3D" id="2.40.10.220">
    <property type="entry name" value="predicted glycosyltransferase like domains"/>
    <property type="match status" value="1"/>
</dbReference>
<dbReference type="Pfam" id="PF07238">
    <property type="entry name" value="PilZ"/>
    <property type="match status" value="1"/>
</dbReference>
<sequence>MSHHHAVGADRRKVQRWVIDTAARLRMTGGNRDGRLSDLSQTGARFEGSNLPITGTSGFLAWSDEEQYCRVMWSRPGSCGLQFDRPIPLEIIRRTAEMVEEREQSVANFGRIPMGRRREGRLTLVDCE</sequence>
<name>A0ABY5T057_9SPHN</name>
<keyword evidence="3" id="KW-1185">Reference proteome</keyword>
<dbReference type="RefSeq" id="WP_265557926.1">
    <property type="nucleotide sequence ID" value="NZ_CP092471.1"/>
</dbReference>
<protein>
    <submittedName>
        <fullName evidence="2">PilZ domain-containing protein</fullName>
    </submittedName>
</protein>
<proteinExistence type="predicted"/>
<dbReference type="SUPFAM" id="SSF141371">
    <property type="entry name" value="PilZ domain-like"/>
    <property type="match status" value="1"/>
</dbReference>
<accession>A0ABY5T057</accession>
<evidence type="ECO:0000313" key="2">
    <source>
        <dbReference type="EMBL" id="UVI38748.1"/>
    </source>
</evidence>
<reference evidence="2" key="1">
    <citation type="submission" date="2022-02" db="EMBL/GenBank/DDBJ databases">
        <title>Qipengyuania spongiae sp. nov., isolated from marine sponge.</title>
        <authorList>
            <person name="Li Z."/>
            <person name="Zhang M."/>
        </authorList>
    </citation>
    <scope>NUCLEOTIDE SEQUENCE</scope>
    <source>
        <strain evidence="2">PHS-Z21</strain>
    </source>
</reference>
<feature type="domain" description="PilZ" evidence="1">
    <location>
        <begin position="10"/>
        <end position="94"/>
    </location>
</feature>
<gene>
    <name evidence="2" type="ORF">L1F33_10875</name>
</gene>
<evidence type="ECO:0000259" key="1">
    <source>
        <dbReference type="Pfam" id="PF07238"/>
    </source>
</evidence>